<organism evidence="1 2">
    <name type="scientific">Candidatus Obscuribacter phosphatis</name>
    <dbReference type="NCBI Taxonomy" id="1906157"/>
    <lineage>
        <taxon>Bacteria</taxon>
        <taxon>Bacillati</taxon>
        <taxon>Candidatus Melainabacteria</taxon>
        <taxon>Candidatus Obscuribacterales</taxon>
        <taxon>Candidatus Obscuribacteraceae</taxon>
        <taxon>Candidatus Obscuribacter</taxon>
    </lineage>
</organism>
<evidence type="ECO:0000313" key="1">
    <source>
        <dbReference type="EMBL" id="MBN8662793.1"/>
    </source>
</evidence>
<dbReference type="Proteomes" id="UP000664277">
    <property type="component" value="Unassembled WGS sequence"/>
</dbReference>
<gene>
    <name evidence="1" type="ORF">J0M35_20665</name>
</gene>
<dbReference type="Gene3D" id="3.90.1170.40">
    <property type="entry name" value="Molybdopterin biosynthesis MoaE subunit"/>
    <property type="match status" value="1"/>
</dbReference>
<comment type="caution">
    <text evidence="1">The sequence shown here is derived from an EMBL/GenBank/DDBJ whole genome shotgun (WGS) entry which is preliminary data.</text>
</comment>
<proteinExistence type="predicted"/>
<dbReference type="InterPro" id="IPR003448">
    <property type="entry name" value="Mopterin_biosynth_MoaE"/>
</dbReference>
<dbReference type="AlphaFoldDB" id="A0A8J7PLL8"/>
<protein>
    <submittedName>
        <fullName evidence="1">Molybdenum cofactor biosynthesis protein MoaE</fullName>
    </submittedName>
</protein>
<dbReference type="CDD" id="cd00756">
    <property type="entry name" value="MoaE"/>
    <property type="match status" value="1"/>
</dbReference>
<dbReference type="Pfam" id="PF02391">
    <property type="entry name" value="MoaE"/>
    <property type="match status" value="1"/>
</dbReference>
<dbReference type="EMBL" id="JAFLCK010000054">
    <property type="protein sequence ID" value="MBN8662793.1"/>
    <property type="molecule type" value="Genomic_DNA"/>
</dbReference>
<dbReference type="InterPro" id="IPR036563">
    <property type="entry name" value="MoaE_sf"/>
</dbReference>
<dbReference type="PANTHER" id="PTHR23404">
    <property type="entry name" value="MOLYBDOPTERIN SYNTHASE RELATED"/>
    <property type="match status" value="1"/>
</dbReference>
<dbReference type="GO" id="GO:0006777">
    <property type="term" value="P:Mo-molybdopterin cofactor biosynthetic process"/>
    <property type="evidence" value="ECO:0007669"/>
    <property type="project" value="InterPro"/>
</dbReference>
<evidence type="ECO:0000313" key="2">
    <source>
        <dbReference type="Proteomes" id="UP000664277"/>
    </source>
</evidence>
<reference evidence="1" key="1">
    <citation type="submission" date="2021-02" db="EMBL/GenBank/DDBJ databases">
        <title>Genome-Resolved Metagenomics of a Microbial Community Performing Photosynthetic Biological Nutrient Removal.</title>
        <authorList>
            <person name="Mcdaniel E.A."/>
        </authorList>
    </citation>
    <scope>NUCLEOTIDE SEQUENCE</scope>
    <source>
        <strain evidence="1">UWPOB_OBS1</strain>
    </source>
</reference>
<accession>A0A8J7PLL8</accession>
<dbReference type="SUPFAM" id="SSF54690">
    <property type="entry name" value="Molybdopterin synthase subunit MoaE"/>
    <property type="match status" value="1"/>
</dbReference>
<name>A0A8J7PLL8_9BACT</name>
<sequence>MITFSITDKEIDCASLREKLGTAEDGAILVFEGVVRNHNEGKAVKSLFYEACESLANAEAERIMTEAVFKFGLSRIVCVHRTGHLKVGDVAVFVGVSTGHRSEAFAGCRYVIDEIKHRLPIWKKEHYQDGSHEWVNCSHHEHNSKHEHGEVSV</sequence>